<organism evidence="12 13">
    <name type="scientific">Ricinus communis</name>
    <name type="common">Castor bean</name>
    <dbReference type="NCBI Taxonomy" id="3988"/>
    <lineage>
        <taxon>Eukaryota</taxon>
        <taxon>Viridiplantae</taxon>
        <taxon>Streptophyta</taxon>
        <taxon>Embryophyta</taxon>
        <taxon>Tracheophyta</taxon>
        <taxon>Spermatophyta</taxon>
        <taxon>Magnoliopsida</taxon>
        <taxon>eudicotyledons</taxon>
        <taxon>Gunneridae</taxon>
        <taxon>Pentapetalae</taxon>
        <taxon>rosids</taxon>
        <taxon>fabids</taxon>
        <taxon>Malpighiales</taxon>
        <taxon>Euphorbiaceae</taxon>
        <taxon>Acalyphoideae</taxon>
        <taxon>Acalypheae</taxon>
        <taxon>Ricinus</taxon>
    </lineage>
</organism>
<dbReference type="Gene3D" id="3.40.50.2300">
    <property type="match status" value="1"/>
</dbReference>
<feature type="compositionally biased region" description="Polar residues" evidence="9">
    <location>
        <begin position="684"/>
        <end position="695"/>
    </location>
</feature>
<evidence type="ECO:0000256" key="7">
    <source>
        <dbReference type="ARBA" id="ARBA00023242"/>
    </source>
</evidence>
<keyword evidence="6" id="KW-0804">Transcription</keyword>
<keyword evidence="7" id="KW-0539">Nucleus</keyword>
<evidence type="ECO:0000256" key="8">
    <source>
        <dbReference type="PROSITE-ProRule" id="PRU00169"/>
    </source>
</evidence>
<gene>
    <name evidence="12" type="ORF">RCOM_1497420</name>
</gene>
<dbReference type="PANTHER" id="PTHR43874:SF19">
    <property type="entry name" value="RESPONSE REGULATOR 23-RELATED"/>
    <property type="match status" value="1"/>
</dbReference>
<sequence>MGRGRVASTHSHNKNSSLLTVQILIVDDDAPTLGIVSSMLKTCSLQVVTVKNPLDALSSLQSSDGAFDLVITDLHMPGMNGIQLQKQIDEEFKIPVVIMSSDGKRSAILESLESGAVYYMVKPVNLRDLKNVWQYAMASKKGKEVVVAEEPENNDGEASASTEKDSCEDNNSASVSANEESNNKKKKGKKRARDHDQGEDAPSAPKKAKVVWTNSLHNRFLQAINHIGLDKAVPKRILEFMNVPGLTRENVASHLQKYRLFLKKVAERGLWSSQALSERAMRSSFASGYSSMFLKNAHQDYSQLPGLQQLRPTFQPGYGGNISGLGTSKFGFSGCHSQEASSSNSLPQIRFGQSSLFGSNLSSFQQRSMFGNTSPLYSSNDTRPGLSTTNTAGLNMSPNGATTFGLMNDAANGLSNCTSPKQMHQQQNQSRSTPLPFFQFGSGLSSSNYASSIGGTGTSSNSYLSSLNPNGNYAGIRLTNEGELIGSGQVRFNGNELTSTGFNGGYDSSLLNWNISNDNLNSNAQTGGDIFGYLPPQGGSSSATFGNYLAQGASSSTGFGTANPFSSILGAFNQENTSALSPLSQQHINASLGNAEEDNDFAFNLLNDASIFDNNFNNQQELGEGDLSELLFGSTNNITPSQQQSAEAVFNANFPISPYHAGLNSGISELLNAEFSSSCTISDKTPWNEQSSGQACSGKGRNKEPPWWQRQLSGRKLLSKLGAGKLGERISWTSYLEMSPTDVCMIHGQPEKDI</sequence>
<dbReference type="PROSITE" id="PS50110">
    <property type="entry name" value="RESPONSE_REGULATORY"/>
    <property type="match status" value="1"/>
</dbReference>
<dbReference type="PROSITE" id="PS51294">
    <property type="entry name" value="HTH_MYB"/>
    <property type="match status" value="1"/>
</dbReference>
<feature type="domain" description="HTH myb-type" evidence="11">
    <location>
        <begin position="204"/>
        <end position="263"/>
    </location>
</feature>
<dbReference type="eggNOG" id="KOG1601">
    <property type="taxonomic scope" value="Eukaryota"/>
</dbReference>
<dbReference type="Gene3D" id="1.10.10.60">
    <property type="entry name" value="Homeodomain-like"/>
    <property type="match status" value="1"/>
</dbReference>
<evidence type="ECO:0000259" key="10">
    <source>
        <dbReference type="PROSITE" id="PS50110"/>
    </source>
</evidence>
<keyword evidence="12" id="KW-0418">Kinase</keyword>
<dbReference type="GO" id="GO:0016301">
    <property type="term" value="F:kinase activity"/>
    <property type="evidence" value="ECO:0007669"/>
    <property type="project" value="UniProtKB-KW"/>
</dbReference>
<dbReference type="InterPro" id="IPR011006">
    <property type="entry name" value="CheY-like_superfamily"/>
</dbReference>
<dbReference type="Proteomes" id="UP000008311">
    <property type="component" value="Unassembled WGS sequence"/>
</dbReference>
<evidence type="ECO:0000256" key="6">
    <source>
        <dbReference type="ARBA" id="ARBA00023163"/>
    </source>
</evidence>
<dbReference type="CDD" id="cd17584">
    <property type="entry name" value="REC_typeB_ARR-like"/>
    <property type="match status" value="1"/>
</dbReference>
<dbReference type="FunFam" id="1.10.10.60:FF:000007">
    <property type="entry name" value="Two-component response regulator"/>
    <property type="match status" value="1"/>
</dbReference>
<dbReference type="STRING" id="3988.B9R9G8"/>
<dbReference type="SMART" id="SM00448">
    <property type="entry name" value="REC"/>
    <property type="match status" value="1"/>
</dbReference>
<dbReference type="NCBIfam" id="TIGR01557">
    <property type="entry name" value="myb_SHAQKYF"/>
    <property type="match status" value="1"/>
</dbReference>
<keyword evidence="12" id="KW-0808">Transferase</keyword>
<dbReference type="AlphaFoldDB" id="B9R9G8"/>
<keyword evidence="2 8" id="KW-0597">Phosphoprotein</keyword>
<feature type="compositionally biased region" description="Low complexity" evidence="9">
    <location>
        <begin position="170"/>
        <end position="180"/>
    </location>
</feature>
<feature type="domain" description="Response regulatory" evidence="10">
    <location>
        <begin position="22"/>
        <end position="137"/>
    </location>
</feature>
<keyword evidence="13" id="KW-1185">Reference proteome</keyword>
<dbReference type="InterPro" id="IPR017930">
    <property type="entry name" value="Myb_dom"/>
</dbReference>
<dbReference type="InterPro" id="IPR009057">
    <property type="entry name" value="Homeodomain-like_sf"/>
</dbReference>
<dbReference type="EMBL" id="EQ973773">
    <property type="protein sequence ID" value="EEF51445.1"/>
    <property type="molecule type" value="Genomic_DNA"/>
</dbReference>
<feature type="modified residue" description="4-aspartylphosphate" evidence="8">
    <location>
        <position position="73"/>
    </location>
</feature>
<dbReference type="SUPFAM" id="SSF46689">
    <property type="entry name" value="Homeodomain-like"/>
    <property type="match status" value="1"/>
</dbReference>
<name>B9R9G8_RICCO</name>
<dbReference type="GO" id="GO:0005634">
    <property type="term" value="C:nucleus"/>
    <property type="evidence" value="ECO:0007669"/>
    <property type="project" value="UniProtKB-SubCell"/>
</dbReference>
<dbReference type="Pfam" id="PF00249">
    <property type="entry name" value="Myb_DNA-binding"/>
    <property type="match status" value="1"/>
</dbReference>
<evidence type="ECO:0000256" key="9">
    <source>
        <dbReference type="SAM" id="MobiDB-lite"/>
    </source>
</evidence>
<dbReference type="InParanoid" id="B9R9G8"/>
<keyword evidence="3" id="KW-0902">Two-component regulatory system</keyword>
<dbReference type="GO" id="GO:0000160">
    <property type="term" value="P:phosphorelay signal transduction system"/>
    <property type="evidence" value="ECO:0007669"/>
    <property type="project" value="UniProtKB-KW"/>
</dbReference>
<dbReference type="InterPro" id="IPR045279">
    <property type="entry name" value="ARR-like"/>
</dbReference>
<proteinExistence type="predicted"/>
<dbReference type="InterPro" id="IPR001789">
    <property type="entry name" value="Sig_transdc_resp-reg_receiver"/>
</dbReference>
<evidence type="ECO:0000256" key="2">
    <source>
        <dbReference type="ARBA" id="ARBA00022553"/>
    </source>
</evidence>
<dbReference type="GO" id="GO:0009736">
    <property type="term" value="P:cytokinin-activated signaling pathway"/>
    <property type="evidence" value="ECO:0007669"/>
    <property type="project" value="InterPro"/>
</dbReference>
<evidence type="ECO:0000259" key="11">
    <source>
        <dbReference type="PROSITE" id="PS51294"/>
    </source>
</evidence>
<evidence type="ECO:0000256" key="3">
    <source>
        <dbReference type="ARBA" id="ARBA00023012"/>
    </source>
</evidence>
<evidence type="ECO:0000313" key="13">
    <source>
        <dbReference type="Proteomes" id="UP000008311"/>
    </source>
</evidence>
<dbReference type="GO" id="GO:0003677">
    <property type="term" value="F:DNA binding"/>
    <property type="evidence" value="ECO:0007669"/>
    <property type="project" value="InterPro"/>
</dbReference>
<protein>
    <submittedName>
        <fullName evidence="12">Two-component system sensor histidine kinase/response regulator, putative</fullName>
    </submittedName>
</protein>
<dbReference type="PANTHER" id="PTHR43874">
    <property type="entry name" value="TWO-COMPONENT RESPONSE REGULATOR"/>
    <property type="match status" value="1"/>
</dbReference>
<dbReference type="FunCoup" id="B9R9G8">
    <property type="interactions" value="129"/>
</dbReference>
<dbReference type="SUPFAM" id="SSF52172">
    <property type="entry name" value="CheY-like"/>
    <property type="match status" value="1"/>
</dbReference>
<feature type="region of interest" description="Disordered" evidence="9">
    <location>
        <begin position="144"/>
        <end position="209"/>
    </location>
</feature>
<evidence type="ECO:0000313" key="12">
    <source>
        <dbReference type="EMBL" id="EEF51445.1"/>
    </source>
</evidence>
<evidence type="ECO:0000256" key="1">
    <source>
        <dbReference type="ARBA" id="ARBA00004123"/>
    </source>
</evidence>
<keyword evidence="4" id="KW-0805">Transcription regulation</keyword>
<evidence type="ECO:0000256" key="4">
    <source>
        <dbReference type="ARBA" id="ARBA00023015"/>
    </source>
</evidence>
<dbReference type="InterPro" id="IPR006447">
    <property type="entry name" value="Myb_dom_plants"/>
</dbReference>
<dbReference type="InterPro" id="IPR001005">
    <property type="entry name" value="SANT/Myb"/>
</dbReference>
<comment type="subcellular location">
    <subcellularLocation>
        <location evidence="1">Nucleus</location>
    </subcellularLocation>
</comment>
<keyword evidence="5" id="KW-0010">Activator</keyword>
<dbReference type="Pfam" id="PF00072">
    <property type="entry name" value="Response_reg"/>
    <property type="match status" value="1"/>
</dbReference>
<reference evidence="13" key="1">
    <citation type="journal article" date="2010" name="Nat. Biotechnol.">
        <title>Draft genome sequence of the oilseed species Ricinus communis.</title>
        <authorList>
            <person name="Chan A.P."/>
            <person name="Crabtree J."/>
            <person name="Zhao Q."/>
            <person name="Lorenzi H."/>
            <person name="Orvis J."/>
            <person name="Puiu D."/>
            <person name="Melake-Berhan A."/>
            <person name="Jones K.M."/>
            <person name="Redman J."/>
            <person name="Chen G."/>
            <person name="Cahoon E.B."/>
            <person name="Gedil M."/>
            <person name="Stanke M."/>
            <person name="Haas B.J."/>
            <person name="Wortman J.R."/>
            <person name="Fraser-Liggett C.M."/>
            <person name="Ravel J."/>
            <person name="Rabinowicz P.D."/>
        </authorList>
    </citation>
    <scope>NUCLEOTIDE SEQUENCE [LARGE SCALE GENOMIC DNA]</scope>
    <source>
        <strain evidence="13">cv. Hale</strain>
    </source>
</reference>
<accession>B9R9G8</accession>
<feature type="region of interest" description="Disordered" evidence="9">
    <location>
        <begin position="684"/>
        <end position="707"/>
    </location>
</feature>
<evidence type="ECO:0000256" key="5">
    <source>
        <dbReference type="ARBA" id="ARBA00023159"/>
    </source>
</evidence>